<reference evidence="1" key="1">
    <citation type="submission" date="2020-04" db="EMBL/GenBank/DDBJ databases">
        <authorList>
            <person name="Zhang T."/>
        </authorList>
    </citation>
    <scope>NUCLEOTIDE SEQUENCE</scope>
    <source>
        <strain evidence="1">HKST-UBA10</strain>
    </source>
</reference>
<dbReference type="EMBL" id="JAGQLG010000154">
    <property type="protein sequence ID" value="MCA9382510.1"/>
    <property type="molecule type" value="Genomic_DNA"/>
</dbReference>
<evidence type="ECO:0000313" key="2">
    <source>
        <dbReference type="Proteomes" id="UP000782843"/>
    </source>
</evidence>
<proteinExistence type="predicted"/>
<sequence>MKIDSDFLWQQYETEIERLNHLRGVMNKSEEEVRLTPHNTQKSKAEITEEQNQMLKEYLLHILQFGTSEERTKILGGIKSKFTLVQRNLVIRSFNANK</sequence>
<accession>A0A955L3Y1</accession>
<organism evidence="1 2">
    <name type="scientific">Candidatus Dojkabacteria bacterium</name>
    <dbReference type="NCBI Taxonomy" id="2099670"/>
    <lineage>
        <taxon>Bacteria</taxon>
        <taxon>Candidatus Dojkabacteria</taxon>
    </lineage>
</organism>
<evidence type="ECO:0000313" key="1">
    <source>
        <dbReference type="EMBL" id="MCA9382510.1"/>
    </source>
</evidence>
<dbReference type="AlphaFoldDB" id="A0A955L3Y1"/>
<gene>
    <name evidence="1" type="ORF">KC660_03835</name>
</gene>
<dbReference type="Proteomes" id="UP000782843">
    <property type="component" value="Unassembled WGS sequence"/>
</dbReference>
<protein>
    <submittedName>
        <fullName evidence="1">Uncharacterized protein</fullName>
    </submittedName>
</protein>
<comment type="caution">
    <text evidence="1">The sequence shown here is derived from an EMBL/GenBank/DDBJ whole genome shotgun (WGS) entry which is preliminary data.</text>
</comment>
<name>A0A955L3Y1_9BACT</name>
<reference evidence="1" key="2">
    <citation type="journal article" date="2021" name="Microbiome">
        <title>Successional dynamics and alternative stable states in a saline activated sludge microbial community over 9 years.</title>
        <authorList>
            <person name="Wang Y."/>
            <person name="Ye J."/>
            <person name="Ju F."/>
            <person name="Liu L."/>
            <person name="Boyd J.A."/>
            <person name="Deng Y."/>
            <person name="Parks D.H."/>
            <person name="Jiang X."/>
            <person name="Yin X."/>
            <person name="Woodcroft B.J."/>
            <person name="Tyson G.W."/>
            <person name="Hugenholtz P."/>
            <person name="Polz M.F."/>
            <person name="Zhang T."/>
        </authorList>
    </citation>
    <scope>NUCLEOTIDE SEQUENCE</scope>
    <source>
        <strain evidence="1">HKST-UBA10</strain>
    </source>
</reference>